<reference evidence="2 3" key="1">
    <citation type="journal article" date="2021" name="Elife">
        <title>Chloroplast acquisition without the gene transfer in kleptoplastic sea slugs, Plakobranchus ocellatus.</title>
        <authorList>
            <person name="Maeda T."/>
            <person name="Takahashi S."/>
            <person name="Yoshida T."/>
            <person name="Shimamura S."/>
            <person name="Takaki Y."/>
            <person name="Nagai Y."/>
            <person name="Toyoda A."/>
            <person name="Suzuki Y."/>
            <person name="Arimoto A."/>
            <person name="Ishii H."/>
            <person name="Satoh N."/>
            <person name="Nishiyama T."/>
            <person name="Hasebe M."/>
            <person name="Maruyama T."/>
            <person name="Minagawa J."/>
            <person name="Obokata J."/>
            <person name="Shigenobu S."/>
        </authorList>
    </citation>
    <scope>NUCLEOTIDE SEQUENCE [LARGE SCALE GENOMIC DNA]</scope>
</reference>
<feature type="compositionally biased region" description="Low complexity" evidence="1">
    <location>
        <begin position="227"/>
        <end position="252"/>
    </location>
</feature>
<organism evidence="2 3">
    <name type="scientific">Elysia marginata</name>
    <dbReference type="NCBI Taxonomy" id="1093978"/>
    <lineage>
        <taxon>Eukaryota</taxon>
        <taxon>Metazoa</taxon>
        <taxon>Spiralia</taxon>
        <taxon>Lophotrochozoa</taxon>
        <taxon>Mollusca</taxon>
        <taxon>Gastropoda</taxon>
        <taxon>Heterobranchia</taxon>
        <taxon>Euthyneura</taxon>
        <taxon>Panpulmonata</taxon>
        <taxon>Sacoglossa</taxon>
        <taxon>Placobranchoidea</taxon>
        <taxon>Plakobranchidae</taxon>
        <taxon>Elysia</taxon>
    </lineage>
</organism>
<proteinExistence type="predicted"/>
<feature type="compositionally biased region" description="Polar residues" evidence="1">
    <location>
        <begin position="146"/>
        <end position="162"/>
    </location>
</feature>
<feature type="compositionally biased region" description="Polar residues" evidence="1">
    <location>
        <begin position="48"/>
        <end position="69"/>
    </location>
</feature>
<feature type="region of interest" description="Disordered" evidence="1">
    <location>
        <begin position="48"/>
        <end position="174"/>
    </location>
</feature>
<feature type="compositionally biased region" description="Basic and acidic residues" evidence="1">
    <location>
        <begin position="70"/>
        <end position="89"/>
    </location>
</feature>
<feature type="region of interest" description="Disordered" evidence="1">
    <location>
        <begin position="195"/>
        <end position="260"/>
    </location>
</feature>
<dbReference type="AlphaFoldDB" id="A0AAV4H087"/>
<dbReference type="EMBL" id="BMAT01012386">
    <property type="protein sequence ID" value="GFR91079.1"/>
    <property type="molecule type" value="Genomic_DNA"/>
</dbReference>
<dbReference type="Proteomes" id="UP000762676">
    <property type="component" value="Unassembled WGS sequence"/>
</dbReference>
<feature type="compositionally biased region" description="Basic and acidic residues" evidence="1">
    <location>
        <begin position="199"/>
        <end position="219"/>
    </location>
</feature>
<sequence length="289" mass="31762">MRRYRFNTLVQYGMKLDKPSTRDTVVVVVVAAAAAAATVADALTMLTTTPSQDPSMHSENPADNDNNHQIQDDRSAASITEPDRPKTQPDGDSGILRLFTVGDKQNSIQSERDGSGGSEKGKFNGLTGQKRLSVSSKVGHVGGDISHNNSMVGNSKPVSSPTQEKRFSTTDSTSNEKAIRSVRYVWVSIKRKLSRRRGARETAVKEIHIPPEQGEDKWANRSFTDHSQSNSTRSSNCSSRAGSSGSRRYGQQGKEKTTLDADLMQYNDSIITQHTEHSLHNPENRWSNS</sequence>
<gene>
    <name evidence="2" type="ORF">ElyMa_006165300</name>
</gene>
<evidence type="ECO:0000313" key="3">
    <source>
        <dbReference type="Proteomes" id="UP000762676"/>
    </source>
</evidence>
<evidence type="ECO:0000256" key="1">
    <source>
        <dbReference type="SAM" id="MobiDB-lite"/>
    </source>
</evidence>
<protein>
    <submittedName>
        <fullName evidence="2">Uncharacterized protein</fullName>
    </submittedName>
</protein>
<comment type="caution">
    <text evidence="2">The sequence shown here is derived from an EMBL/GenBank/DDBJ whole genome shotgun (WGS) entry which is preliminary data.</text>
</comment>
<feature type="compositionally biased region" description="Basic and acidic residues" evidence="1">
    <location>
        <begin position="110"/>
        <end position="122"/>
    </location>
</feature>
<feature type="compositionally biased region" description="Polar residues" evidence="1">
    <location>
        <begin position="126"/>
        <end position="136"/>
    </location>
</feature>
<name>A0AAV4H087_9GAST</name>
<keyword evidence="3" id="KW-1185">Reference proteome</keyword>
<evidence type="ECO:0000313" key="2">
    <source>
        <dbReference type="EMBL" id="GFR91079.1"/>
    </source>
</evidence>
<accession>A0AAV4H087</accession>